<keyword evidence="5" id="KW-0670">Pyruvate</keyword>
<evidence type="ECO:0000313" key="5">
    <source>
        <dbReference type="EMBL" id="ASY23160.1"/>
    </source>
</evidence>
<dbReference type="FunFam" id="3.40.50.970:FF:000001">
    <property type="entry name" value="Pyruvate dehydrogenase E1 beta subunit"/>
    <property type="match status" value="1"/>
</dbReference>
<evidence type="ECO:0000256" key="2">
    <source>
        <dbReference type="ARBA" id="ARBA00023002"/>
    </source>
</evidence>
<dbReference type="Gene3D" id="3.40.50.920">
    <property type="match status" value="1"/>
</dbReference>
<feature type="domain" description="Transketolase-like pyrimidine-binding" evidence="4">
    <location>
        <begin position="13"/>
        <end position="188"/>
    </location>
</feature>
<dbReference type="EMBL" id="CP016778">
    <property type="protein sequence ID" value="ASY23160.1"/>
    <property type="molecule type" value="Genomic_DNA"/>
</dbReference>
<dbReference type="InterPro" id="IPR005475">
    <property type="entry name" value="Transketolase-like_Pyr-bd"/>
</dbReference>
<dbReference type="CDD" id="cd07036">
    <property type="entry name" value="TPP_PYR_E1-PDHc-beta_like"/>
    <property type="match status" value="1"/>
</dbReference>
<evidence type="ECO:0000259" key="4">
    <source>
        <dbReference type="SMART" id="SM00861"/>
    </source>
</evidence>
<comment type="cofactor">
    <cofactor evidence="1">
        <name>thiamine diphosphate</name>
        <dbReference type="ChEBI" id="CHEBI:58937"/>
    </cofactor>
</comment>
<dbReference type="GO" id="GO:0016491">
    <property type="term" value="F:oxidoreductase activity"/>
    <property type="evidence" value="ECO:0007669"/>
    <property type="project" value="UniProtKB-KW"/>
</dbReference>
<keyword evidence="3" id="KW-0786">Thiamine pyrophosphate</keyword>
<organism evidence="5 6">
    <name type="scientific">Candidatus Planktophila versatilis</name>
    <dbReference type="NCBI Taxonomy" id="1884905"/>
    <lineage>
        <taxon>Bacteria</taxon>
        <taxon>Bacillati</taxon>
        <taxon>Actinomycetota</taxon>
        <taxon>Actinomycetes</taxon>
        <taxon>Candidatus Nanopelagicales</taxon>
        <taxon>Candidatus Nanopelagicaceae</taxon>
        <taxon>Candidatus Planktophila</taxon>
    </lineage>
</organism>
<name>A0AAC9YX66_9ACTN</name>
<keyword evidence="2" id="KW-0560">Oxidoreductase</keyword>
<sequence length="345" mass="37313">MTEQVLESGTKEIRFRQAIATALADEMRADKSVMIFGEDVAVAEGPFKTSEGLLQEFGPLRVRDTPISEMAFTGAAVGAAIMGMRPVVEIMFMEFLGVALDQLVTEAAKMRYLSNGMLSVPMVVRASCGSGLGFGSQHSQTLENWVSATPGLKVITPSDAQSAYSLLRAAIQDPDPVMFLETRVLYADRGPVDTSLKMEIGKARVLRSGKDITLVSMGQMVKVCHEAIKISGIDAELIDLATIVPWDRQTVLESVKKTGRLVVVEEAPLSGGWGSEILAATTSKLFSSLKAAPFRITTPDVPVPYSGTLEARYIPTAQDIARQLTESLKNGLTPKQWWEIEGLSS</sequence>
<protein>
    <submittedName>
        <fullName evidence="5">Pyruvate dehydrogenase E1 component beta subunit</fullName>
    </submittedName>
</protein>
<dbReference type="FunFam" id="3.40.50.920:FF:000001">
    <property type="entry name" value="Pyruvate dehydrogenase E1 beta subunit"/>
    <property type="match status" value="1"/>
</dbReference>
<dbReference type="SUPFAM" id="SSF52518">
    <property type="entry name" value="Thiamin diphosphate-binding fold (THDP-binding)"/>
    <property type="match status" value="1"/>
</dbReference>
<dbReference type="AlphaFoldDB" id="A0AAC9YX66"/>
<dbReference type="PANTHER" id="PTHR43257:SF2">
    <property type="entry name" value="PYRUVATE DEHYDROGENASE E1 COMPONENT SUBUNIT BETA"/>
    <property type="match status" value="1"/>
</dbReference>
<dbReference type="InterPro" id="IPR029061">
    <property type="entry name" value="THDP-binding"/>
</dbReference>
<dbReference type="RefSeq" id="WP_095697297.1">
    <property type="nucleotide sequence ID" value="NZ_CP016778.1"/>
</dbReference>
<dbReference type="InterPro" id="IPR033248">
    <property type="entry name" value="Transketolase_C"/>
</dbReference>
<evidence type="ECO:0000313" key="6">
    <source>
        <dbReference type="Proteomes" id="UP000217194"/>
    </source>
</evidence>
<dbReference type="GO" id="GO:0000287">
    <property type="term" value="F:magnesium ion binding"/>
    <property type="evidence" value="ECO:0007669"/>
    <property type="project" value="UniProtKB-ARBA"/>
</dbReference>
<dbReference type="Pfam" id="PF02780">
    <property type="entry name" value="Transketolase_C"/>
    <property type="match status" value="1"/>
</dbReference>
<dbReference type="SMART" id="SM00861">
    <property type="entry name" value="Transket_pyr"/>
    <property type="match status" value="1"/>
</dbReference>
<evidence type="ECO:0000256" key="3">
    <source>
        <dbReference type="ARBA" id="ARBA00023052"/>
    </source>
</evidence>
<evidence type="ECO:0000256" key="1">
    <source>
        <dbReference type="ARBA" id="ARBA00001964"/>
    </source>
</evidence>
<gene>
    <name evidence="5" type="ORF">A1sIIB76_06475</name>
</gene>
<accession>A0AAC9YX66</accession>
<dbReference type="Proteomes" id="UP000217194">
    <property type="component" value="Chromosome"/>
</dbReference>
<dbReference type="Pfam" id="PF02779">
    <property type="entry name" value="Transket_pyr"/>
    <property type="match status" value="1"/>
</dbReference>
<dbReference type="InterPro" id="IPR009014">
    <property type="entry name" value="Transketo_C/PFOR_II"/>
</dbReference>
<proteinExistence type="predicted"/>
<dbReference type="PANTHER" id="PTHR43257">
    <property type="entry name" value="PYRUVATE DEHYDROGENASE E1 COMPONENT BETA SUBUNIT"/>
    <property type="match status" value="1"/>
</dbReference>
<dbReference type="SUPFAM" id="SSF52922">
    <property type="entry name" value="TK C-terminal domain-like"/>
    <property type="match status" value="1"/>
</dbReference>
<reference evidence="5 6" key="1">
    <citation type="submission" date="2016-07" db="EMBL/GenBank/DDBJ databases">
        <title>High microdiversification within the ubiquitous acI lineage of Actinobacteria.</title>
        <authorList>
            <person name="Neuenschwander S.M."/>
            <person name="Salcher M."/>
            <person name="Ghai R."/>
            <person name="Pernthaler J."/>
        </authorList>
    </citation>
    <scope>NUCLEOTIDE SEQUENCE [LARGE SCALE GENOMIC DNA]</scope>
    <source>
        <strain evidence="5">MMS-IIB-76</strain>
    </source>
</reference>
<dbReference type="Gene3D" id="3.40.50.970">
    <property type="match status" value="1"/>
</dbReference>